<comment type="caution">
    <text evidence="1">The sequence shown here is derived from an EMBL/GenBank/DDBJ whole genome shotgun (WGS) entry which is preliminary data.</text>
</comment>
<protein>
    <submittedName>
        <fullName evidence="1">Uncharacterized protein</fullName>
    </submittedName>
</protein>
<dbReference type="RefSeq" id="WP_357786500.1">
    <property type="nucleotide sequence ID" value="NZ_JBFAKC010000011.1"/>
</dbReference>
<gene>
    <name evidence="1" type="ORF">AB0I48_23650</name>
</gene>
<accession>A0ABV3FZG6</accession>
<organism evidence="1 2">
    <name type="scientific">Nocardia aurea</name>
    <dbReference type="NCBI Taxonomy" id="2144174"/>
    <lineage>
        <taxon>Bacteria</taxon>
        <taxon>Bacillati</taxon>
        <taxon>Actinomycetota</taxon>
        <taxon>Actinomycetes</taxon>
        <taxon>Mycobacteriales</taxon>
        <taxon>Nocardiaceae</taxon>
        <taxon>Nocardia</taxon>
    </lineage>
</organism>
<name>A0ABV3FZG6_9NOCA</name>
<evidence type="ECO:0000313" key="1">
    <source>
        <dbReference type="EMBL" id="MEV0710566.1"/>
    </source>
</evidence>
<dbReference type="Proteomes" id="UP001551695">
    <property type="component" value="Unassembled WGS sequence"/>
</dbReference>
<keyword evidence="2" id="KW-1185">Reference proteome</keyword>
<reference evidence="1 2" key="1">
    <citation type="submission" date="2024-06" db="EMBL/GenBank/DDBJ databases">
        <title>The Natural Products Discovery Center: Release of the First 8490 Sequenced Strains for Exploring Actinobacteria Biosynthetic Diversity.</title>
        <authorList>
            <person name="Kalkreuter E."/>
            <person name="Kautsar S.A."/>
            <person name="Yang D."/>
            <person name="Bader C.D."/>
            <person name="Teijaro C.N."/>
            <person name="Fluegel L."/>
            <person name="Davis C.M."/>
            <person name="Simpson J.R."/>
            <person name="Lauterbach L."/>
            <person name="Steele A.D."/>
            <person name="Gui C."/>
            <person name="Meng S."/>
            <person name="Li G."/>
            <person name="Viehrig K."/>
            <person name="Ye F."/>
            <person name="Su P."/>
            <person name="Kiefer A.F."/>
            <person name="Nichols A."/>
            <person name="Cepeda A.J."/>
            <person name="Yan W."/>
            <person name="Fan B."/>
            <person name="Jiang Y."/>
            <person name="Adhikari A."/>
            <person name="Zheng C.-J."/>
            <person name="Schuster L."/>
            <person name="Cowan T.M."/>
            <person name="Smanski M.J."/>
            <person name="Chevrette M.G."/>
            <person name="De Carvalho L.P.S."/>
            <person name="Shen B."/>
        </authorList>
    </citation>
    <scope>NUCLEOTIDE SEQUENCE [LARGE SCALE GENOMIC DNA]</scope>
    <source>
        <strain evidence="1 2">NPDC050403</strain>
    </source>
</reference>
<dbReference type="EMBL" id="JBFAKC010000011">
    <property type="protein sequence ID" value="MEV0710566.1"/>
    <property type="molecule type" value="Genomic_DNA"/>
</dbReference>
<proteinExistence type="predicted"/>
<evidence type="ECO:0000313" key="2">
    <source>
        <dbReference type="Proteomes" id="UP001551695"/>
    </source>
</evidence>
<sequence length="51" mass="5685">MRKQPPFLFSAPIPQSARYAPGTDTPGQGFGITWARRGDFHPYRAVHFPVG</sequence>